<dbReference type="PRINTS" id="PR00773">
    <property type="entry name" value="GRPEPROTEIN"/>
</dbReference>
<comment type="subunit">
    <text evidence="3">Homodimer.</text>
</comment>
<dbReference type="HAMAP" id="MF_01151">
    <property type="entry name" value="GrpE"/>
    <property type="match status" value="1"/>
</dbReference>
<comment type="subcellular location">
    <subcellularLocation>
        <location evidence="1">Cytoplasm</location>
    </subcellularLocation>
</comment>
<dbReference type="GO" id="GO:0000774">
    <property type="term" value="F:adenyl-nucleotide exchange factor activity"/>
    <property type="evidence" value="ECO:0007669"/>
    <property type="project" value="InterPro"/>
</dbReference>
<dbReference type="Pfam" id="PF01025">
    <property type="entry name" value="GrpE"/>
    <property type="match status" value="1"/>
</dbReference>
<evidence type="ECO:0000256" key="2">
    <source>
        <dbReference type="ARBA" id="ARBA00009054"/>
    </source>
</evidence>
<feature type="compositionally biased region" description="Basic and acidic residues" evidence="8">
    <location>
        <begin position="1"/>
        <end position="10"/>
    </location>
</feature>
<dbReference type="GO" id="GO:0042803">
    <property type="term" value="F:protein homodimerization activity"/>
    <property type="evidence" value="ECO:0007669"/>
    <property type="project" value="InterPro"/>
</dbReference>
<keyword evidence="6" id="KW-0143">Chaperone</keyword>
<gene>
    <name evidence="9" type="ORF">RIEGSTA812A_PEG_557</name>
</gene>
<evidence type="ECO:0000313" key="9">
    <source>
        <dbReference type="EMBL" id="VBB69084.1"/>
    </source>
</evidence>
<dbReference type="GO" id="GO:0051087">
    <property type="term" value="F:protein-folding chaperone binding"/>
    <property type="evidence" value="ECO:0007669"/>
    <property type="project" value="InterPro"/>
</dbReference>
<feature type="compositionally biased region" description="Polar residues" evidence="8">
    <location>
        <begin position="198"/>
        <end position="219"/>
    </location>
</feature>
<dbReference type="InterPro" id="IPR009012">
    <property type="entry name" value="GrpE_head"/>
</dbReference>
<evidence type="ECO:0000256" key="7">
    <source>
        <dbReference type="SAM" id="Coils"/>
    </source>
</evidence>
<protein>
    <submittedName>
        <fullName evidence="9">Heat shock protein GrpE</fullName>
    </submittedName>
</protein>
<proteinExistence type="inferred from homology"/>
<dbReference type="InterPro" id="IPR000740">
    <property type="entry name" value="GrpE"/>
</dbReference>
<dbReference type="CDD" id="cd00446">
    <property type="entry name" value="GrpE"/>
    <property type="match status" value="1"/>
</dbReference>
<accession>A0A484H6B5</accession>
<comment type="similarity">
    <text evidence="2">Belongs to the GrpE family.</text>
</comment>
<dbReference type="AlphaFoldDB" id="A0A484H6B5"/>
<feature type="region of interest" description="Disordered" evidence="8">
    <location>
        <begin position="191"/>
        <end position="227"/>
    </location>
</feature>
<evidence type="ECO:0000256" key="4">
    <source>
        <dbReference type="ARBA" id="ARBA00022490"/>
    </source>
</evidence>
<dbReference type="GO" id="GO:0006457">
    <property type="term" value="P:protein folding"/>
    <property type="evidence" value="ECO:0007669"/>
    <property type="project" value="InterPro"/>
</dbReference>
<keyword evidence="5 9" id="KW-0346">Stress response</keyword>
<keyword evidence="7" id="KW-0175">Coiled coil</keyword>
<evidence type="ECO:0000256" key="6">
    <source>
        <dbReference type="ARBA" id="ARBA00023186"/>
    </source>
</evidence>
<evidence type="ECO:0000256" key="8">
    <source>
        <dbReference type="SAM" id="MobiDB-lite"/>
    </source>
</evidence>
<sequence>MNRNDDKTHAPESSIFENQNIAEPPLSAPSDPQRVLATHVAELEEQLATLRNDYLRALADSQNAQARADRRIEQNTKYAVANFVKDLITVADNLGRALQHVPSEARSNDDLLNGLATGVEMTEKALLTLMERHGLHRLDALDQPFDPNLHQAVQEIENRAVPNGTVVQVLQDGYSLYDRLVRPAMVVVSRGGPKRQMAQEQPLAQDSVADQSSTGSHADSNLDSREL</sequence>
<name>A0A484H6B5_9ZZZZ</name>
<evidence type="ECO:0000256" key="1">
    <source>
        <dbReference type="ARBA" id="ARBA00004496"/>
    </source>
</evidence>
<feature type="coiled-coil region" evidence="7">
    <location>
        <begin position="33"/>
        <end position="60"/>
    </location>
</feature>
<dbReference type="GO" id="GO:0005737">
    <property type="term" value="C:cytoplasm"/>
    <property type="evidence" value="ECO:0007669"/>
    <property type="project" value="UniProtKB-SubCell"/>
</dbReference>
<dbReference type="PANTHER" id="PTHR21237">
    <property type="entry name" value="GRPE PROTEIN"/>
    <property type="match status" value="1"/>
</dbReference>
<evidence type="ECO:0000256" key="5">
    <source>
        <dbReference type="ARBA" id="ARBA00023016"/>
    </source>
</evidence>
<dbReference type="GO" id="GO:0051082">
    <property type="term" value="F:unfolded protein binding"/>
    <property type="evidence" value="ECO:0007669"/>
    <property type="project" value="TreeGrafter"/>
</dbReference>
<dbReference type="SUPFAM" id="SSF51064">
    <property type="entry name" value="Head domain of nucleotide exchange factor GrpE"/>
    <property type="match status" value="1"/>
</dbReference>
<dbReference type="PANTHER" id="PTHR21237:SF23">
    <property type="entry name" value="GRPE PROTEIN HOMOLOG, MITOCHONDRIAL"/>
    <property type="match status" value="1"/>
</dbReference>
<dbReference type="FunFam" id="2.30.22.10:FF:000001">
    <property type="entry name" value="Protein GrpE"/>
    <property type="match status" value="1"/>
</dbReference>
<evidence type="ECO:0000256" key="3">
    <source>
        <dbReference type="ARBA" id="ARBA00011738"/>
    </source>
</evidence>
<dbReference type="Gene3D" id="3.90.20.20">
    <property type="match status" value="1"/>
</dbReference>
<dbReference type="InterPro" id="IPR013805">
    <property type="entry name" value="GrpE_CC"/>
</dbReference>
<dbReference type="Gene3D" id="2.30.22.10">
    <property type="entry name" value="Head domain of nucleotide exchange factor GrpE"/>
    <property type="match status" value="1"/>
</dbReference>
<dbReference type="SUPFAM" id="SSF58014">
    <property type="entry name" value="Coiled-coil domain of nucleotide exchange factor GrpE"/>
    <property type="match status" value="1"/>
</dbReference>
<dbReference type="PROSITE" id="PS01071">
    <property type="entry name" value="GRPE"/>
    <property type="match status" value="1"/>
</dbReference>
<keyword evidence="4" id="KW-0963">Cytoplasm</keyword>
<reference evidence="9" key="1">
    <citation type="submission" date="2018-10" db="EMBL/GenBank/DDBJ databases">
        <authorList>
            <person name="Gruber-Vodicka H."/>
            <person name="Jaeckle O."/>
        </authorList>
    </citation>
    <scope>NUCLEOTIDE SEQUENCE</scope>
</reference>
<dbReference type="EMBL" id="LR026963">
    <property type="protein sequence ID" value="VBB69084.1"/>
    <property type="molecule type" value="Genomic_DNA"/>
</dbReference>
<feature type="region of interest" description="Disordered" evidence="8">
    <location>
        <begin position="1"/>
        <end position="31"/>
    </location>
</feature>
<organism evidence="9">
    <name type="scientific">invertebrate metagenome</name>
    <dbReference type="NCBI Taxonomy" id="1711999"/>
    <lineage>
        <taxon>unclassified sequences</taxon>
        <taxon>metagenomes</taxon>
        <taxon>organismal metagenomes</taxon>
    </lineage>
</organism>